<feature type="compositionally biased region" description="Low complexity" evidence="1">
    <location>
        <begin position="99"/>
        <end position="128"/>
    </location>
</feature>
<sequence>KRKATRTPLATTATQKKTQLATPTADPSADNDSSALLPEWAVQMQKEMIAWKQDLAILPKLRAENAELKARLQAARDEIKSLTKNTISSVNPHQPQPQQPQQQQEPQQPQSQQPEQPQQQPPQTQQQQRHVHFGAATPAANQWQTPSPETTF</sequence>
<feature type="region of interest" description="Disordered" evidence="1">
    <location>
        <begin position="79"/>
        <end position="152"/>
    </location>
</feature>
<accession>A0A0B7NDZ5</accession>
<name>A0A0B7NDZ5_9FUNG</name>
<feature type="compositionally biased region" description="Polar residues" evidence="1">
    <location>
        <begin position="139"/>
        <end position="152"/>
    </location>
</feature>
<protein>
    <submittedName>
        <fullName evidence="2">Uncharacterized protein</fullName>
    </submittedName>
</protein>
<reference evidence="2 3" key="1">
    <citation type="submission" date="2014-09" db="EMBL/GenBank/DDBJ databases">
        <authorList>
            <person name="Ellenberger Sabrina"/>
        </authorList>
    </citation>
    <scope>NUCLEOTIDE SEQUENCE [LARGE SCALE GENOMIC DNA]</scope>
    <source>
        <strain evidence="2 3">CBS 412.66</strain>
    </source>
</reference>
<keyword evidence="3" id="KW-1185">Reference proteome</keyword>
<feature type="region of interest" description="Disordered" evidence="1">
    <location>
        <begin position="1"/>
        <end position="33"/>
    </location>
</feature>
<evidence type="ECO:0000256" key="1">
    <source>
        <dbReference type="SAM" id="MobiDB-lite"/>
    </source>
</evidence>
<evidence type="ECO:0000313" key="2">
    <source>
        <dbReference type="EMBL" id="CEP13560.1"/>
    </source>
</evidence>
<organism evidence="2 3">
    <name type="scientific">Parasitella parasitica</name>
    <dbReference type="NCBI Taxonomy" id="35722"/>
    <lineage>
        <taxon>Eukaryota</taxon>
        <taxon>Fungi</taxon>
        <taxon>Fungi incertae sedis</taxon>
        <taxon>Mucoromycota</taxon>
        <taxon>Mucoromycotina</taxon>
        <taxon>Mucoromycetes</taxon>
        <taxon>Mucorales</taxon>
        <taxon>Mucorineae</taxon>
        <taxon>Mucoraceae</taxon>
        <taxon>Parasitella</taxon>
    </lineage>
</organism>
<feature type="compositionally biased region" description="Low complexity" evidence="1">
    <location>
        <begin position="7"/>
        <end position="25"/>
    </location>
</feature>
<gene>
    <name evidence="2" type="primary">PARPA_07651.1 scaffold 29029</name>
</gene>
<feature type="non-terminal residue" evidence="2">
    <location>
        <position position="1"/>
    </location>
</feature>
<proteinExistence type="predicted"/>
<dbReference type="Proteomes" id="UP000054107">
    <property type="component" value="Unassembled WGS sequence"/>
</dbReference>
<feature type="compositionally biased region" description="Polar residues" evidence="1">
    <location>
        <begin position="82"/>
        <end position="93"/>
    </location>
</feature>
<evidence type="ECO:0000313" key="3">
    <source>
        <dbReference type="Proteomes" id="UP000054107"/>
    </source>
</evidence>
<dbReference type="EMBL" id="LN730006">
    <property type="protein sequence ID" value="CEP13560.1"/>
    <property type="molecule type" value="Genomic_DNA"/>
</dbReference>
<dbReference type="AlphaFoldDB" id="A0A0B7NDZ5"/>